<gene>
    <name evidence="4" type="ORF">CYY_006931</name>
</gene>
<dbReference type="InterPro" id="IPR002885">
    <property type="entry name" value="PPR_rpt"/>
</dbReference>
<dbReference type="Gene3D" id="1.25.40.10">
    <property type="entry name" value="Tetratricopeptide repeat domain"/>
    <property type="match status" value="4"/>
</dbReference>
<evidence type="ECO:0000256" key="1">
    <source>
        <dbReference type="ARBA" id="ARBA00022737"/>
    </source>
</evidence>
<dbReference type="Pfam" id="PF01535">
    <property type="entry name" value="PPR"/>
    <property type="match status" value="1"/>
</dbReference>
<dbReference type="GO" id="GO:0003729">
    <property type="term" value="F:mRNA binding"/>
    <property type="evidence" value="ECO:0007669"/>
    <property type="project" value="TreeGrafter"/>
</dbReference>
<dbReference type="PANTHER" id="PTHR47933:SF11">
    <property type="entry name" value="PENTATRICOPEPTIDE REPEAT-CONTAINING PROTEIN 2"/>
    <property type="match status" value="1"/>
</dbReference>
<dbReference type="InterPro" id="IPR051240">
    <property type="entry name" value="Mito_RNA-Proc/Resp"/>
</dbReference>
<evidence type="ECO:0000313" key="4">
    <source>
        <dbReference type="EMBL" id="KAF2071746.1"/>
    </source>
</evidence>
<reference evidence="4" key="1">
    <citation type="submission" date="2020-01" db="EMBL/GenBank/DDBJ databases">
        <title>Development of genomics and gene disruption for Polysphondylium violaceum indicates a role for the polyketide synthase stlB in stalk morphogenesis.</title>
        <authorList>
            <person name="Narita B."/>
            <person name="Kawabe Y."/>
            <person name="Kin K."/>
            <person name="Saito T."/>
            <person name="Gibbs R."/>
            <person name="Kuspa A."/>
            <person name="Muzny D."/>
            <person name="Queller D."/>
            <person name="Richards S."/>
            <person name="Strassman J."/>
            <person name="Sucgang R."/>
            <person name="Worley K."/>
            <person name="Schaap P."/>
        </authorList>
    </citation>
    <scope>NUCLEOTIDE SEQUENCE</scope>
    <source>
        <strain evidence="4">QSvi11</strain>
    </source>
</reference>
<dbReference type="NCBIfam" id="TIGR00756">
    <property type="entry name" value="PPR"/>
    <property type="match status" value="2"/>
</dbReference>
<comment type="caution">
    <text evidence="4">The sequence shown here is derived from an EMBL/GenBank/DDBJ whole genome shotgun (WGS) entry which is preliminary data.</text>
</comment>
<dbReference type="AlphaFoldDB" id="A0A8J4UR78"/>
<feature type="repeat" description="PPR" evidence="2">
    <location>
        <begin position="460"/>
        <end position="494"/>
    </location>
</feature>
<feature type="region of interest" description="Disordered" evidence="3">
    <location>
        <begin position="30"/>
        <end position="59"/>
    </location>
</feature>
<dbReference type="SMR" id="A0A8J4UR78"/>
<accession>A0A8J4UR78</accession>
<evidence type="ECO:0000256" key="2">
    <source>
        <dbReference type="PROSITE-ProRule" id="PRU00708"/>
    </source>
</evidence>
<dbReference type="EMBL" id="AJWJ01000342">
    <property type="protein sequence ID" value="KAF2071746.1"/>
    <property type="molecule type" value="Genomic_DNA"/>
</dbReference>
<dbReference type="OrthoDB" id="185373at2759"/>
<feature type="repeat" description="PPR" evidence="2">
    <location>
        <begin position="158"/>
        <end position="192"/>
    </location>
</feature>
<dbReference type="InterPro" id="IPR011990">
    <property type="entry name" value="TPR-like_helical_dom_sf"/>
</dbReference>
<dbReference type="Proteomes" id="UP000695562">
    <property type="component" value="Unassembled WGS sequence"/>
</dbReference>
<dbReference type="PANTHER" id="PTHR47933">
    <property type="entry name" value="PENTATRICOPEPTIDE REPEAT-CONTAINING PROTEIN 1, MITOCHONDRIAL"/>
    <property type="match status" value="1"/>
</dbReference>
<dbReference type="Pfam" id="PF13041">
    <property type="entry name" value="PPR_2"/>
    <property type="match status" value="3"/>
</dbReference>
<evidence type="ECO:0000256" key="3">
    <source>
        <dbReference type="SAM" id="MobiDB-lite"/>
    </source>
</evidence>
<name>A0A8J4UR78_9MYCE</name>
<keyword evidence="5" id="KW-1185">Reference proteome</keyword>
<feature type="compositionally biased region" description="Low complexity" evidence="3">
    <location>
        <begin position="30"/>
        <end position="51"/>
    </location>
</feature>
<feature type="repeat" description="PPR" evidence="2">
    <location>
        <begin position="234"/>
        <end position="268"/>
    </location>
</feature>
<evidence type="ECO:0008006" key="6">
    <source>
        <dbReference type="Google" id="ProtNLM"/>
    </source>
</evidence>
<proteinExistence type="predicted"/>
<protein>
    <recommendedName>
        <fullName evidence="6">Pentacotripeptide-repeat region of PRORP domain-containing protein</fullName>
    </recommendedName>
</protein>
<sequence>MLKNKIISLGSIQKSNYLLSLIHSSSISYTTSTNQENSNNDNNSSNNNNNSLKPKFSSRYEIRDKLNKKAPRYDRKNDNKISFKTPATEKVKEKETAPIKKLITSVIKKEPYNNQHLMKRAPEDRSLSQKDYFEKLAQNGKFHEAKEVLKYMGEDRKSLYGYEKLLMACSKAGLFTQSWKTYNEMKKHSLKPSIYTLSHMINVCCNSLNATPSSIQERIEKIMSEIEKFDVKITVPFFNVMMKTLIRIGKYEEAIAFPNKMTSVGAKPDLATYTTWISAKAELFKSVSQYDENKRDLFNTLRFSYDSQELDEIRARGIKQIEEYLVVIQHLKKNNVLPDRRFINSLLSACRQTYHPAGVFEVWDKIQEMRFTQIINPDTKTYDILVSTANNINNIDKGIELINEIIAKTIRPDIDLINNLYRVALRASSLKKASQREKYNIQGIIDNVIEYMARFNLLPNQESFSILISAYAKLGKMNRVYELFIEMKELGLEPTIKDYNGVIKGLGSDIEKILDVFDVVVSKKLDLTPEFIQMVQTLVKRHGKGNHVERLSNGLRYLDSQKNKL</sequence>
<keyword evidence="1" id="KW-0677">Repeat</keyword>
<dbReference type="PROSITE" id="PS51375">
    <property type="entry name" value="PPR"/>
    <property type="match status" value="3"/>
</dbReference>
<organism evidence="4 5">
    <name type="scientific">Polysphondylium violaceum</name>
    <dbReference type="NCBI Taxonomy" id="133409"/>
    <lineage>
        <taxon>Eukaryota</taxon>
        <taxon>Amoebozoa</taxon>
        <taxon>Evosea</taxon>
        <taxon>Eumycetozoa</taxon>
        <taxon>Dictyostelia</taxon>
        <taxon>Dictyosteliales</taxon>
        <taxon>Dictyosteliaceae</taxon>
        <taxon>Polysphondylium</taxon>
    </lineage>
</organism>
<evidence type="ECO:0000313" key="5">
    <source>
        <dbReference type="Proteomes" id="UP000695562"/>
    </source>
</evidence>